<keyword evidence="8" id="KW-0256">Endoplasmic reticulum</keyword>
<evidence type="ECO:0000256" key="7">
    <source>
        <dbReference type="ARBA" id="ARBA00022692"/>
    </source>
</evidence>
<evidence type="ECO:0000256" key="5">
    <source>
        <dbReference type="ARBA" id="ARBA00022676"/>
    </source>
</evidence>
<evidence type="ECO:0000313" key="12">
    <source>
        <dbReference type="EMBL" id="POY71615.1"/>
    </source>
</evidence>
<keyword evidence="7" id="KW-0812">Transmembrane</keyword>
<evidence type="ECO:0000256" key="1">
    <source>
        <dbReference type="ARBA" id="ARBA00004389"/>
    </source>
</evidence>
<evidence type="ECO:0000256" key="11">
    <source>
        <dbReference type="ARBA" id="ARBA00024899"/>
    </source>
</evidence>
<dbReference type="GO" id="GO:0005789">
    <property type="term" value="C:endoplasmic reticulum membrane"/>
    <property type="evidence" value="ECO:0007669"/>
    <property type="project" value="UniProtKB-SubCell"/>
</dbReference>
<dbReference type="OrthoDB" id="614844at2759"/>
<keyword evidence="10" id="KW-0472">Membrane</keyword>
<dbReference type="GO" id="GO:0004578">
    <property type="term" value="F:chitobiosyldiphosphodolichol beta-mannosyltransferase activity"/>
    <property type="evidence" value="ECO:0007669"/>
    <property type="project" value="UniProtKB-EC"/>
</dbReference>
<keyword evidence="9" id="KW-1133">Transmembrane helix</keyword>
<sequence length="512" mass="56330">MIVFAIIAALVLSTGAVYRVGRSLFAARRPDAASPSVTPQATAEHRTKRKSVALVVLGDIGRSPRMLYHADSFARHGFETRIVAHRGSSPPQSLTENARVRFDYLETPLAWVSKLPRPLFLLFAPLKIVLGAVGLYRTLIGLRPAPAYLFVQNPPAIPTLAVVKVVAFFTGSRVIIDWHNTGYSVLALRLGEKHTAVSLARSFEHFWGRRAHAHLCVSDAMRVQLTREAKLRGDVVTLHDRPPATFRRLALHESHELFERLPSLVALNATTFSDVDADPSATLFTSTSGNHLAERPALLVSSTSWTADEDFSILLAALSQYEQMARTGKIGAVRLPKVVVLITGKGAGKAAFEAEVARREQVEGWEWVRVRTEWLEREDYPRLLGSADLGISLHTSTSGIDLPMKVVDMFGCGLPVVALDFPCIGELVKDGKNGRTFKTADELFILLTNLLHDFPNGDADELAKLSEGIETARYGGEGAEDAWGSWDANWDRVILPLVSQSELMATSSRKRR</sequence>
<organism evidence="12 13">
    <name type="scientific">Rhodotorula taiwanensis</name>
    <dbReference type="NCBI Taxonomy" id="741276"/>
    <lineage>
        <taxon>Eukaryota</taxon>
        <taxon>Fungi</taxon>
        <taxon>Dikarya</taxon>
        <taxon>Basidiomycota</taxon>
        <taxon>Pucciniomycotina</taxon>
        <taxon>Microbotryomycetes</taxon>
        <taxon>Sporidiobolales</taxon>
        <taxon>Sporidiobolaceae</taxon>
        <taxon>Rhodotorula</taxon>
    </lineage>
</organism>
<dbReference type="EMBL" id="PJQD01000075">
    <property type="protein sequence ID" value="POY71615.1"/>
    <property type="molecule type" value="Genomic_DNA"/>
</dbReference>
<comment type="function">
    <text evidence="11">Participates in the formation of the lipid-linked precursor oligosaccharide for N-glycosylation. Involved in assembling the dolichol-pyrophosphate-GlcNAc(2)-Man(5) intermediate on the cytoplasmic surface of the ER.</text>
</comment>
<dbReference type="Proteomes" id="UP000237144">
    <property type="component" value="Unassembled WGS sequence"/>
</dbReference>
<dbReference type="EC" id="2.4.1.142" evidence="3"/>
<evidence type="ECO:0000313" key="13">
    <source>
        <dbReference type="Proteomes" id="UP000237144"/>
    </source>
</evidence>
<gene>
    <name evidence="12" type="ORF">BMF94_5308</name>
</gene>
<dbReference type="STRING" id="741276.A0A2S5B4E7"/>
<keyword evidence="6" id="KW-0808">Transferase</keyword>
<evidence type="ECO:0000256" key="4">
    <source>
        <dbReference type="ARBA" id="ARBA00015841"/>
    </source>
</evidence>
<comment type="subcellular location">
    <subcellularLocation>
        <location evidence="1">Endoplasmic reticulum membrane</location>
        <topology evidence="1">Single-pass membrane protein</topology>
    </subcellularLocation>
</comment>
<dbReference type="PANTHER" id="PTHR13036">
    <property type="entry name" value="BETA1,4 MANNOSYLTRANSFERASE"/>
    <property type="match status" value="1"/>
</dbReference>
<name>A0A2S5B4E7_9BASI</name>
<dbReference type="PANTHER" id="PTHR13036:SF0">
    <property type="entry name" value="CHITOBIOSYLDIPHOSPHODOLICHOL BETA-MANNOSYLTRANSFERASE"/>
    <property type="match status" value="1"/>
</dbReference>
<accession>A0A2S5B4E7</accession>
<evidence type="ECO:0000256" key="10">
    <source>
        <dbReference type="ARBA" id="ARBA00023136"/>
    </source>
</evidence>
<proteinExistence type="predicted"/>
<dbReference type="Pfam" id="PF13692">
    <property type="entry name" value="Glyco_trans_1_4"/>
    <property type="match status" value="1"/>
</dbReference>
<reference evidence="12 13" key="1">
    <citation type="journal article" date="2018" name="Front. Microbiol.">
        <title>Prospects for Fungal Bioremediation of Acidic Radioactive Waste Sites: Characterization and Genome Sequence of Rhodotorula taiwanensis MD1149.</title>
        <authorList>
            <person name="Tkavc R."/>
            <person name="Matrosova V.Y."/>
            <person name="Grichenko O.E."/>
            <person name="Gostincar C."/>
            <person name="Volpe R.P."/>
            <person name="Klimenkova P."/>
            <person name="Gaidamakova E.K."/>
            <person name="Zhou C.E."/>
            <person name="Stewart B.J."/>
            <person name="Lyman M.G."/>
            <person name="Malfatti S.A."/>
            <person name="Rubinfeld B."/>
            <person name="Courtot M."/>
            <person name="Singh J."/>
            <person name="Dalgard C.L."/>
            <person name="Hamilton T."/>
            <person name="Frey K.G."/>
            <person name="Gunde-Cimerman N."/>
            <person name="Dugan L."/>
            <person name="Daly M.J."/>
        </authorList>
    </citation>
    <scope>NUCLEOTIDE SEQUENCE [LARGE SCALE GENOMIC DNA]</scope>
    <source>
        <strain evidence="12 13">MD1149</strain>
    </source>
</reference>
<keyword evidence="5" id="KW-0328">Glycosyltransferase</keyword>
<protein>
    <recommendedName>
        <fullName evidence="4">Chitobiosyldiphosphodolichol beta-mannosyltransferase</fullName>
        <ecNumber evidence="3">2.4.1.142</ecNumber>
    </recommendedName>
</protein>
<dbReference type="SUPFAM" id="SSF53756">
    <property type="entry name" value="UDP-Glycosyltransferase/glycogen phosphorylase"/>
    <property type="match status" value="1"/>
</dbReference>
<evidence type="ECO:0000256" key="2">
    <source>
        <dbReference type="ARBA" id="ARBA00004922"/>
    </source>
</evidence>
<evidence type="ECO:0000256" key="6">
    <source>
        <dbReference type="ARBA" id="ARBA00022679"/>
    </source>
</evidence>
<dbReference type="AlphaFoldDB" id="A0A2S5B4E7"/>
<evidence type="ECO:0000256" key="9">
    <source>
        <dbReference type="ARBA" id="ARBA00022989"/>
    </source>
</evidence>
<evidence type="ECO:0000256" key="8">
    <source>
        <dbReference type="ARBA" id="ARBA00022824"/>
    </source>
</evidence>
<evidence type="ECO:0000256" key="3">
    <source>
        <dbReference type="ARBA" id="ARBA00012611"/>
    </source>
</evidence>
<comment type="caution">
    <text evidence="12">The sequence shown here is derived from an EMBL/GenBank/DDBJ whole genome shotgun (WGS) entry which is preliminary data.</text>
</comment>
<dbReference type="Gene3D" id="3.40.50.2000">
    <property type="entry name" value="Glycogen Phosphorylase B"/>
    <property type="match status" value="1"/>
</dbReference>
<dbReference type="InterPro" id="IPR026051">
    <property type="entry name" value="ALG1-like"/>
</dbReference>
<comment type="pathway">
    <text evidence="2">Protein modification; protein glycosylation.</text>
</comment>
<keyword evidence="13" id="KW-1185">Reference proteome</keyword>